<dbReference type="Proteomes" id="UP001434466">
    <property type="component" value="Segment"/>
</dbReference>
<dbReference type="InterPro" id="IPR055671">
    <property type="entry name" value="DUF7247"/>
</dbReference>
<evidence type="ECO:0000259" key="1">
    <source>
        <dbReference type="Pfam" id="PF23905"/>
    </source>
</evidence>
<organism evidence="2 3">
    <name type="scientific">Klebsiella phage RCIP0102</name>
    <dbReference type="NCBI Taxonomy" id="3094270"/>
    <lineage>
        <taxon>Viruses</taxon>
    </lineage>
</organism>
<feature type="domain" description="DUF7247" evidence="1">
    <location>
        <begin position="1"/>
        <end position="101"/>
    </location>
</feature>
<dbReference type="Pfam" id="PF23905">
    <property type="entry name" value="DUF7247"/>
    <property type="match status" value="1"/>
</dbReference>
<evidence type="ECO:0000313" key="3">
    <source>
        <dbReference type="Proteomes" id="UP001434466"/>
    </source>
</evidence>
<reference evidence="2" key="1">
    <citation type="submission" date="2023-09" db="EMBL/GenBank/DDBJ databases">
        <authorList>
            <person name="Feng J."/>
        </authorList>
    </citation>
    <scope>NUCLEOTIDE SEQUENCE</scope>
</reference>
<evidence type="ECO:0000313" key="2">
    <source>
        <dbReference type="EMBL" id="WPJ56180.1"/>
    </source>
</evidence>
<protein>
    <recommendedName>
        <fullName evidence="1">DUF7247 domain-containing protein</fullName>
    </recommendedName>
</protein>
<sequence length="108" mass="11885">MPKISVIGYPRVNVRCQFDEIPGVTHIELVFDPHSRGNQVSGKIDSAYGEFLIDDQVIISALSGNQAGSLYILKKEVFEEISEAIKEGFKTLQSMIKASGGTNHVDFN</sequence>
<gene>
    <name evidence="2" type="ORF">RCIP0102_00070</name>
</gene>
<name>A0AAX4H0Z9_9VIRU</name>
<dbReference type="EMBL" id="OR532896">
    <property type="protein sequence ID" value="WPJ56180.1"/>
    <property type="molecule type" value="Genomic_DNA"/>
</dbReference>
<proteinExistence type="predicted"/>
<accession>A0AAX4H0Z9</accession>